<dbReference type="Pfam" id="PF01464">
    <property type="entry name" value="SLT"/>
    <property type="match status" value="1"/>
</dbReference>
<keyword evidence="3" id="KW-1185">Reference proteome</keyword>
<dbReference type="InterPro" id="IPR023346">
    <property type="entry name" value="Lysozyme-like_dom_sf"/>
</dbReference>
<evidence type="ECO:0000259" key="1">
    <source>
        <dbReference type="PROSITE" id="PS51272"/>
    </source>
</evidence>
<reference evidence="2" key="1">
    <citation type="submission" date="2020-07" db="EMBL/GenBank/DDBJ databases">
        <title>Genomic analysis of a strain of Sedimentibacter Hydroxybenzoicus DSM7310.</title>
        <authorList>
            <person name="Ma S."/>
        </authorList>
    </citation>
    <scope>NUCLEOTIDE SEQUENCE</scope>
    <source>
        <strain evidence="2">DSM 7310</strain>
    </source>
</reference>
<evidence type="ECO:0000313" key="3">
    <source>
        <dbReference type="Proteomes" id="UP000611629"/>
    </source>
</evidence>
<dbReference type="PROSITE" id="PS51272">
    <property type="entry name" value="SLH"/>
    <property type="match status" value="3"/>
</dbReference>
<proteinExistence type="predicted"/>
<evidence type="ECO:0000313" key="2">
    <source>
        <dbReference type="EMBL" id="NYB73190.1"/>
    </source>
</evidence>
<protein>
    <submittedName>
        <fullName evidence="2">S-layer homology domain-containing protein</fullName>
    </submittedName>
</protein>
<name>A0A974BIA9_SEDHY</name>
<dbReference type="SUPFAM" id="SSF53955">
    <property type="entry name" value="Lysozyme-like"/>
    <property type="match status" value="1"/>
</dbReference>
<dbReference type="Gene3D" id="1.10.530.10">
    <property type="match status" value="1"/>
</dbReference>
<dbReference type="RefSeq" id="WP_179236876.1">
    <property type="nucleotide sequence ID" value="NZ_JACBNQ010000002.1"/>
</dbReference>
<feature type="domain" description="SLH" evidence="1">
    <location>
        <begin position="443"/>
        <end position="504"/>
    </location>
</feature>
<dbReference type="Proteomes" id="UP000611629">
    <property type="component" value="Unassembled WGS sequence"/>
</dbReference>
<gene>
    <name evidence="2" type="ORF">HZF24_03450</name>
</gene>
<dbReference type="InterPro" id="IPR008258">
    <property type="entry name" value="Transglycosylase_SLT_dom_1"/>
</dbReference>
<dbReference type="EMBL" id="JACBNQ010000002">
    <property type="protein sequence ID" value="NYB73190.1"/>
    <property type="molecule type" value="Genomic_DNA"/>
</dbReference>
<dbReference type="InterPro" id="IPR001119">
    <property type="entry name" value="SLH_dom"/>
</dbReference>
<sequence length="504" mass="57157">MKILKNARKIILIIFVSVLVLNTFVYADYNPSREEIEKMIDEVALKRGIPSVILKSIARVESVYQHFNKDGSPKISGTSIGLMQINNKNGGYDTNKLKYDIMYNIEAGADVLLSKWSMSSYQSVACVGNMDPNVLENWYFALWAYNGWAQSNNPHMLSSYAKKYTYQQLIYDIAKKEYGQTINNIDFSYLPSTGKPSRSLVVPTPVYTNSGNIALYEKGDYVRIDGVRDVYQLRDVPSGKYIYDVAVNTLAVVDEGPVLQNGYYWYKVIVNDDKSGWIERNWLTRTGDTEHGRYVFEDIAYHWARKLIMDLYHEGIVSESANFYPENLITKEEFLILVSKSLDKFDEFNQKNNVAEGEKVIGTEEIIGNEGPTIFKNGELPFTDAQDINPWATEYIQHLANYGLLNNYEHELKPLGTITRKEAACIIDGIFTDNNEYKDLDIHSIFKDLTSLSDNEVKAIKTAYINGAISGKGSGSFSPDDYLTRAEAAAIMIKILGKYSTVQR</sequence>
<organism evidence="2 3">
    <name type="scientific">Sedimentibacter hydroxybenzoicus DSM 7310</name>
    <dbReference type="NCBI Taxonomy" id="1123245"/>
    <lineage>
        <taxon>Bacteria</taxon>
        <taxon>Bacillati</taxon>
        <taxon>Bacillota</taxon>
        <taxon>Tissierellia</taxon>
        <taxon>Sedimentibacter</taxon>
    </lineage>
</organism>
<feature type="domain" description="SLH" evidence="1">
    <location>
        <begin position="379"/>
        <end position="441"/>
    </location>
</feature>
<comment type="caution">
    <text evidence="2">The sequence shown here is derived from an EMBL/GenBank/DDBJ whole genome shotgun (WGS) entry which is preliminary data.</text>
</comment>
<dbReference type="AlphaFoldDB" id="A0A974BIA9"/>
<feature type="domain" description="SLH" evidence="1">
    <location>
        <begin position="291"/>
        <end position="352"/>
    </location>
</feature>
<dbReference type="Pfam" id="PF00395">
    <property type="entry name" value="SLH"/>
    <property type="match status" value="3"/>
</dbReference>
<accession>A0A974BIA9</accession>